<keyword evidence="4" id="KW-1185">Reference proteome</keyword>
<dbReference type="Gene3D" id="1.10.260.40">
    <property type="entry name" value="lambda repressor-like DNA-binding domains"/>
    <property type="match status" value="1"/>
</dbReference>
<name>A0AAV4ZDR1_9HYPH</name>
<evidence type="ECO:0000256" key="1">
    <source>
        <dbReference type="ARBA" id="ARBA00023125"/>
    </source>
</evidence>
<organism evidence="3 4">
    <name type="scientific">Methylobacterium bullatum</name>
    <dbReference type="NCBI Taxonomy" id="570505"/>
    <lineage>
        <taxon>Bacteria</taxon>
        <taxon>Pseudomonadati</taxon>
        <taxon>Pseudomonadota</taxon>
        <taxon>Alphaproteobacteria</taxon>
        <taxon>Hyphomicrobiales</taxon>
        <taxon>Methylobacteriaceae</taxon>
        <taxon>Methylobacterium</taxon>
    </lineage>
</organism>
<accession>A0AAV4ZDR1</accession>
<dbReference type="InterPro" id="IPR010982">
    <property type="entry name" value="Lambda_DNA-bd_dom_sf"/>
</dbReference>
<keyword evidence="1" id="KW-0238">DNA-binding</keyword>
<dbReference type="GO" id="GO:0003677">
    <property type="term" value="F:DNA binding"/>
    <property type="evidence" value="ECO:0007669"/>
    <property type="project" value="UniProtKB-KW"/>
</dbReference>
<dbReference type="PANTHER" id="PTHR36924">
    <property type="entry name" value="ANTITOXIN HIGA-1"/>
    <property type="match status" value="1"/>
</dbReference>
<dbReference type="InterPro" id="IPR013430">
    <property type="entry name" value="Toxin_antidote_HigA"/>
</dbReference>
<dbReference type="InterPro" id="IPR001387">
    <property type="entry name" value="Cro/C1-type_HTH"/>
</dbReference>
<dbReference type="SMART" id="SM00530">
    <property type="entry name" value="HTH_XRE"/>
    <property type="match status" value="1"/>
</dbReference>
<gene>
    <name evidence="3" type="ORF">OICFNHDK_4446</name>
</gene>
<dbReference type="NCBIfam" id="TIGR02607">
    <property type="entry name" value="antidote_HigA"/>
    <property type="match status" value="1"/>
</dbReference>
<dbReference type="PROSITE" id="PS50943">
    <property type="entry name" value="HTH_CROC1"/>
    <property type="match status" value="1"/>
</dbReference>
<dbReference type="Proteomes" id="UP001055307">
    <property type="component" value="Unassembled WGS sequence"/>
</dbReference>
<dbReference type="RefSeq" id="WP_192216418.1">
    <property type="nucleotide sequence ID" value="NZ_BPQF01000033.1"/>
</dbReference>
<dbReference type="AlphaFoldDB" id="A0AAV4ZDR1"/>
<protein>
    <recommendedName>
        <fullName evidence="2">HTH cro/C1-type domain-containing protein</fullName>
    </recommendedName>
</protein>
<feature type="domain" description="HTH cro/C1-type" evidence="2">
    <location>
        <begin position="40"/>
        <end position="87"/>
    </location>
</feature>
<dbReference type="Pfam" id="PF01381">
    <property type="entry name" value="HTH_3"/>
    <property type="match status" value="1"/>
</dbReference>
<evidence type="ECO:0000259" key="2">
    <source>
        <dbReference type="PROSITE" id="PS50943"/>
    </source>
</evidence>
<reference evidence="3" key="1">
    <citation type="journal article" date="2016" name="Front. Microbiol.">
        <title>Genome Sequence of the Piezophilic, Mesophilic Sulfate-Reducing Bacterium Desulfovibrio indicus J2T.</title>
        <authorList>
            <person name="Cao J."/>
            <person name="Maignien L."/>
            <person name="Shao Z."/>
            <person name="Alain K."/>
            <person name="Jebbar M."/>
        </authorList>
    </citation>
    <scope>NUCLEOTIDE SEQUENCE</scope>
    <source>
        <strain evidence="3">DSM 21893</strain>
    </source>
</reference>
<dbReference type="EMBL" id="BPQF01000033">
    <property type="protein sequence ID" value="GJD41955.1"/>
    <property type="molecule type" value="Genomic_DNA"/>
</dbReference>
<evidence type="ECO:0000313" key="3">
    <source>
        <dbReference type="EMBL" id="GJD41955.1"/>
    </source>
</evidence>
<sequence length="118" mass="12990">MSDTISITTLRQAFEVGEDVGRLAPLHPGEFLREEFMVPLKLSAGAVAKALGLPRSRIERIVKEEIGISTDTALRLARYFGTSHQFWLNLQADFESETLLSEIGPELARIEPLPAVAA</sequence>
<evidence type="ECO:0000313" key="4">
    <source>
        <dbReference type="Proteomes" id="UP001055307"/>
    </source>
</evidence>
<dbReference type="CDD" id="cd00093">
    <property type="entry name" value="HTH_XRE"/>
    <property type="match status" value="1"/>
</dbReference>
<comment type="caution">
    <text evidence="3">The sequence shown here is derived from an EMBL/GenBank/DDBJ whole genome shotgun (WGS) entry which is preliminary data.</text>
</comment>
<dbReference type="SUPFAM" id="SSF47413">
    <property type="entry name" value="lambda repressor-like DNA-binding domains"/>
    <property type="match status" value="1"/>
</dbReference>
<reference evidence="3" key="2">
    <citation type="submission" date="2021-08" db="EMBL/GenBank/DDBJ databases">
        <authorList>
            <person name="Tani A."/>
            <person name="Ola A."/>
            <person name="Ogura Y."/>
            <person name="Katsura K."/>
            <person name="Hayashi T."/>
        </authorList>
    </citation>
    <scope>NUCLEOTIDE SEQUENCE</scope>
    <source>
        <strain evidence="3">DSM 21893</strain>
    </source>
</reference>
<dbReference type="PANTHER" id="PTHR36924:SF1">
    <property type="entry name" value="ANTITOXIN HIGA-1"/>
    <property type="match status" value="1"/>
</dbReference>
<proteinExistence type="predicted"/>